<reference evidence="15 16" key="2">
    <citation type="journal article" date="2016" name="Genome Announc.">
        <title>Draft Genome Sequence of Erythromycin- and Oxytetracycline-Sensitive Nocardia seriolae Strain U-1 (NBRC 110359).</title>
        <authorList>
            <person name="Imajoh M."/>
            <person name="Sukeda M."/>
            <person name="Shimizu M."/>
            <person name="Yamane J."/>
            <person name="Ohnishi K."/>
            <person name="Oshima S."/>
        </authorList>
    </citation>
    <scope>NUCLEOTIDE SEQUENCE [LARGE SCALE GENOMIC DNA]</scope>
    <source>
        <strain evidence="15 16">U-1</strain>
    </source>
</reference>
<dbReference type="PANTHER" id="PTHR43788:SF6">
    <property type="entry name" value="DNA HELICASE B"/>
    <property type="match status" value="1"/>
</dbReference>
<dbReference type="GO" id="GO:0009338">
    <property type="term" value="C:exodeoxyribonuclease V complex"/>
    <property type="evidence" value="ECO:0007669"/>
    <property type="project" value="InterPro"/>
</dbReference>
<evidence type="ECO:0000313" key="15">
    <source>
        <dbReference type="EMBL" id="GAP26642.1"/>
    </source>
</evidence>
<evidence type="ECO:0000256" key="6">
    <source>
        <dbReference type="ARBA" id="ARBA00022839"/>
    </source>
</evidence>
<evidence type="ECO:0000256" key="3">
    <source>
        <dbReference type="ARBA" id="ARBA00022763"/>
    </source>
</evidence>
<comment type="catalytic activity">
    <reaction evidence="11">
        <text>ATP + H2O = ADP + phosphate + H(+)</text>
        <dbReference type="Rhea" id="RHEA:13065"/>
        <dbReference type="ChEBI" id="CHEBI:15377"/>
        <dbReference type="ChEBI" id="CHEBI:15378"/>
        <dbReference type="ChEBI" id="CHEBI:30616"/>
        <dbReference type="ChEBI" id="CHEBI:43474"/>
        <dbReference type="ChEBI" id="CHEBI:456216"/>
        <dbReference type="EC" id="5.6.2.3"/>
    </reaction>
</comment>
<reference evidence="14 17" key="3">
    <citation type="submission" date="2016-10" db="EMBL/GenBank/DDBJ databases">
        <title>Genome sequence of Nocardia seriolae strain EM150506, isolated from Anguila japonica.</title>
        <authorList>
            <person name="Han H.-J."/>
        </authorList>
    </citation>
    <scope>NUCLEOTIDE SEQUENCE [LARGE SCALE GENOMIC DNA]</scope>
    <source>
        <strain evidence="14 17">EM150506</strain>
    </source>
</reference>
<gene>
    <name evidence="11 14" type="primary">recD</name>
    <name evidence="14" type="ORF">NS506_05193</name>
    <name evidence="15" type="ORF">NSK11_contig00008-0013</name>
</gene>
<feature type="binding site" evidence="11">
    <location>
        <begin position="201"/>
        <end position="208"/>
    </location>
    <ligand>
        <name>ATP</name>
        <dbReference type="ChEBI" id="CHEBI:30616"/>
    </ligand>
</feature>
<dbReference type="InterPro" id="IPR050534">
    <property type="entry name" value="Coronavir_polyprotein_1ab"/>
</dbReference>
<evidence type="ECO:0000256" key="2">
    <source>
        <dbReference type="ARBA" id="ARBA00022741"/>
    </source>
</evidence>
<evidence type="ECO:0000259" key="12">
    <source>
        <dbReference type="Pfam" id="PF13538"/>
    </source>
</evidence>
<sequence>MTAIQLAQRGTGLLQVFNNAGVLSAADVHVALRLSRLGGERSEAAVFATALAVRAVRSGSVCLEVRRMHEIGVDAEGTEESAIDPATLPWPEVESVIAALRVSPLVTGSPAGPLRPLRLIDPPGGTDSGPLLYLDRYYRQEETIRRVLTERAESHPMVDAELVRRELDRLFPDQAGPGEPPDRQRLAAALAATQWTTVVAGGPGTGKTHTIARVLALLVAHQQAVPGAPALRIALAAPTGKAAARMQESVREQAGDIGLPELTAATLHRLLGWQRGGAGRFKHNEFNRLPYDVIVVDETSMVSLTMMSRLLPAVRPDARLVLVGDPDQLASVDAGAVLADLVAGPVPGQANPALDRILGGDPGGAAAHPDALSNRERERLRGGIVRLTRGRRFGGRIAELAVAIRAGDADAALALLADGGDELSLHTPEDIAEVRADVLRASREATDAALAGDATAALTALESHRLLCAHRQGPYGVERWDRLAGGWVTAAGISADPGAGHWFPGQPLLVTANDHEARIYNGDTGVIVRMPDGTLRAALQRGTEPYLVHPTQFPGVTTVYAMTIHRSQGSQYDTVSVVLPGPESTLLTRELLYTAITRARRHVRVLGTEESICSGIARRVLRASGLRNRE</sequence>
<dbReference type="KEGG" id="nsr:NS506_05193"/>
<keyword evidence="10 11" id="KW-0413">Isomerase</keyword>
<evidence type="ECO:0000313" key="16">
    <source>
        <dbReference type="Proteomes" id="UP000037179"/>
    </source>
</evidence>
<comment type="miscellaneous">
    <text evidence="11">In the RecBCD complex, RecB has a slow 3'-5' helicase, an exonuclease activity and loads RecA onto ssDNA, RecD has a fast 5'-3' helicase activity, while RecC stimulates the ATPase and processivity of the RecB helicase and contributes to recognition of the Chi site.</text>
</comment>
<dbReference type="GO" id="GO:0005524">
    <property type="term" value="F:ATP binding"/>
    <property type="evidence" value="ECO:0007669"/>
    <property type="project" value="UniProtKB-UniRule"/>
</dbReference>
<dbReference type="CDD" id="cd18809">
    <property type="entry name" value="SF1_C_RecD"/>
    <property type="match status" value="1"/>
</dbReference>
<dbReference type="OrthoDB" id="9763659at2"/>
<dbReference type="HAMAP" id="MF_01487">
    <property type="entry name" value="RecD"/>
    <property type="match status" value="1"/>
</dbReference>
<feature type="domain" description="UvrD-like helicase C-terminal" evidence="12">
    <location>
        <begin position="559"/>
        <end position="605"/>
    </location>
</feature>
<dbReference type="EMBL" id="CP017839">
    <property type="protein sequence ID" value="APA99239.1"/>
    <property type="molecule type" value="Genomic_DNA"/>
</dbReference>
<dbReference type="Gene3D" id="1.10.10.1020">
    <property type="entry name" value="RecBCD complex, subunit RecD, N-terminal domain"/>
    <property type="match status" value="1"/>
</dbReference>
<dbReference type="GO" id="GO:0003677">
    <property type="term" value="F:DNA binding"/>
    <property type="evidence" value="ECO:0007669"/>
    <property type="project" value="UniProtKB-UniRule"/>
</dbReference>
<proteinExistence type="inferred from homology"/>
<comment type="subunit">
    <text evidence="11">Heterotrimer of RecB, RecC and RecD. All subunits contribute to DNA-binding.</text>
</comment>
<dbReference type="GO" id="GO:0017116">
    <property type="term" value="F:single-stranded DNA helicase activity"/>
    <property type="evidence" value="ECO:0007669"/>
    <property type="project" value="TreeGrafter"/>
</dbReference>
<dbReference type="Gene3D" id="3.40.50.300">
    <property type="entry name" value="P-loop containing nucleotide triphosphate hydrolases"/>
    <property type="match status" value="2"/>
</dbReference>
<dbReference type="GeneID" id="93374429"/>
<dbReference type="NCBIfam" id="TIGR01447">
    <property type="entry name" value="recD"/>
    <property type="match status" value="1"/>
</dbReference>
<keyword evidence="7 11" id="KW-0067">ATP-binding</keyword>
<dbReference type="Proteomes" id="UP000037179">
    <property type="component" value="Unassembled WGS sequence"/>
</dbReference>
<comment type="similarity">
    <text evidence="11">Belongs to the RecD family.</text>
</comment>
<dbReference type="EMBL" id="BBYQ01000008">
    <property type="protein sequence ID" value="GAP26642.1"/>
    <property type="molecule type" value="Genomic_DNA"/>
</dbReference>
<evidence type="ECO:0000313" key="17">
    <source>
        <dbReference type="Proteomes" id="UP000180166"/>
    </source>
</evidence>
<evidence type="ECO:0000256" key="7">
    <source>
        <dbReference type="ARBA" id="ARBA00022840"/>
    </source>
</evidence>
<dbReference type="InterPro" id="IPR049550">
    <property type="entry name" value="RecD_N"/>
</dbReference>
<dbReference type="Pfam" id="PF21185">
    <property type="entry name" value="RecD_N"/>
    <property type="match status" value="1"/>
</dbReference>
<accession>A0A0B8N7H2</accession>
<keyword evidence="1 11" id="KW-0540">Nuclease</keyword>
<keyword evidence="9 11" id="KW-0234">DNA repair</keyword>
<evidence type="ECO:0000259" key="13">
    <source>
        <dbReference type="Pfam" id="PF21185"/>
    </source>
</evidence>
<evidence type="ECO:0000256" key="11">
    <source>
        <dbReference type="HAMAP-Rule" id="MF_01487"/>
    </source>
</evidence>
<name>A0A0B8N7H2_9NOCA</name>
<dbReference type="SUPFAM" id="SSF52540">
    <property type="entry name" value="P-loop containing nucleoside triphosphate hydrolases"/>
    <property type="match status" value="1"/>
</dbReference>
<dbReference type="RefSeq" id="WP_033085426.1">
    <property type="nucleotide sequence ID" value="NZ_AP017900.1"/>
</dbReference>
<reference evidence="16" key="1">
    <citation type="submission" date="2015-07" db="EMBL/GenBank/DDBJ databases">
        <title>Nocardia seriolae U-1 whole genome shotgun sequence.</title>
        <authorList>
            <person name="Imajoh M."/>
            <person name="Fukumoto Y."/>
            <person name="Sukeda M."/>
            <person name="Yamane J."/>
            <person name="Yamasaki K."/>
            <person name="Shimizu M."/>
            <person name="Ohnishi K."/>
            <person name="Oshima S."/>
        </authorList>
    </citation>
    <scope>NUCLEOTIDE SEQUENCE [LARGE SCALE GENOMIC DNA]</scope>
    <source>
        <strain evidence="16">U-1</strain>
    </source>
</reference>
<dbReference type="PANTHER" id="PTHR43788">
    <property type="entry name" value="DNA2/NAM7 HELICASE FAMILY MEMBER"/>
    <property type="match status" value="1"/>
</dbReference>
<comment type="function">
    <text evidence="11">A helicase/nuclease that prepares dsDNA breaks (DSB) for recombinational DNA repair. Binds to DSBs and unwinds DNA via a highly rapid and processive ATP-dependent bidirectional helicase activity. Unwinds dsDNA until it encounters a Chi (crossover hotspot instigator) sequence from the 3' direction. Cuts ssDNA a few nucleotides 3' to the Chi site. The properties and activities of the enzyme are changed at Chi. The Chi-altered holoenzyme produces a long 3'-ssDNA overhang and facilitates RecA-binding to the ssDNA for homologous DNA recombination and repair. Holoenzyme degrades any linearized DNA that is unable to undergo homologous recombination. In the holoenzyme this subunit has ssDNA-dependent ATPase and 5'-3' helicase activity. When added to pre-assembled RecBC greatly stimulates nuclease activity and augments holoenzyme processivity. Negatively regulates the RecA-loading ability of RecBCD.</text>
</comment>
<evidence type="ECO:0000256" key="5">
    <source>
        <dbReference type="ARBA" id="ARBA00022806"/>
    </source>
</evidence>
<protein>
    <recommendedName>
        <fullName evidence="11">RecBCD enzyme subunit RecD</fullName>
        <ecNumber evidence="11">5.6.2.3</ecNumber>
    </recommendedName>
    <alternativeName>
        <fullName evidence="11">DNA 5'-3' helicase subunit RecD</fullName>
    </alternativeName>
    <alternativeName>
        <fullName evidence="11">Exonuclease V subunit RecD</fullName>
        <shortName evidence="11">ExoV subunit RecD</shortName>
    </alternativeName>
    <alternativeName>
        <fullName evidence="11">Helicase/nuclease RecBCD subunit RecD</fullName>
    </alternativeName>
</protein>
<evidence type="ECO:0000256" key="9">
    <source>
        <dbReference type="ARBA" id="ARBA00023204"/>
    </source>
</evidence>
<keyword evidence="6 11" id="KW-0269">Exonuclease</keyword>
<dbReference type="Pfam" id="PF13538">
    <property type="entry name" value="UvrD_C_2"/>
    <property type="match status" value="1"/>
</dbReference>
<evidence type="ECO:0000256" key="10">
    <source>
        <dbReference type="ARBA" id="ARBA00023235"/>
    </source>
</evidence>
<dbReference type="Proteomes" id="UP000180166">
    <property type="component" value="Chromosome"/>
</dbReference>
<dbReference type="InterPro" id="IPR041851">
    <property type="entry name" value="RecD_N_sf"/>
</dbReference>
<dbReference type="InterPro" id="IPR006344">
    <property type="entry name" value="RecD"/>
</dbReference>
<dbReference type="EC" id="5.6.2.3" evidence="11"/>
<dbReference type="Pfam" id="PF13245">
    <property type="entry name" value="AAA_19"/>
    <property type="match status" value="1"/>
</dbReference>
<organism evidence="14 17">
    <name type="scientific">Nocardia seriolae</name>
    <dbReference type="NCBI Taxonomy" id="37332"/>
    <lineage>
        <taxon>Bacteria</taxon>
        <taxon>Bacillati</taxon>
        <taxon>Actinomycetota</taxon>
        <taxon>Actinomycetes</taxon>
        <taxon>Mycobacteriales</taxon>
        <taxon>Nocardiaceae</taxon>
        <taxon>Nocardia</taxon>
    </lineage>
</organism>
<dbReference type="GO" id="GO:0000724">
    <property type="term" value="P:double-strand break repair via homologous recombination"/>
    <property type="evidence" value="ECO:0007669"/>
    <property type="project" value="UniProtKB-UniRule"/>
</dbReference>
<dbReference type="CDD" id="cd17933">
    <property type="entry name" value="DEXSc_RecD-like"/>
    <property type="match status" value="1"/>
</dbReference>
<keyword evidence="8 11" id="KW-0238">DNA-binding</keyword>
<dbReference type="InterPro" id="IPR027785">
    <property type="entry name" value="UvrD-like_helicase_C"/>
</dbReference>
<evidence type="ECO:0000256" key="1">
    <source>
        <dbReference type="ARBA" id="ARBA00022722"/>
    </source>
</evidence>
<evidence type="ECO:0000256" key="4">
    <source>
        <dbReference type="ARBA" id="ARBA00022801"/>
    </source>
</evidence>
<evidence type="ECO:0000256" key="8">
    <source>
        <dbReference type="ARBA" id="ARBA00023125"/>
    </source>
</evidence>
<dbReference type="InterPro" id="IPR027417">
    <property type="entry name" value="P-loop_NTPase"/>
</dbReference>
<keyword evidence="3 11" id="KW-0227">DNA damage</keyword>
<evidence type="ECO:0000313" key="14">
    <source>
        <dbReference type="EMBL" id="APA99239.1"/>
    </source>
</evidence>
<keyword evidence="4 11" id="KW-0378">Hydrolase</keyword>
<keyword evidence="16" id="KW-1185">Reference proteome</keyword>
<dbReference type="AlphaFoldDB" id="A0A0B8N7H2"/>
<dbReference type="GO" id="GO:0043139">
    <property type="term" value="F:5'-3' DNA helicase activity"/>
    <property type="evidence" value="ECO:0007669"/>
    <property type="project" value="UniProtKB-UniRule"/>
</dbReference>
<dbReference type="GO" id="GO:0008854">
    <property type="term" value="F:exodeoxyribonuclease V activity"/>
    <property type="evidence" value="ECO:0007669"/>
    <property type="project" value="InterPro"/>
</dbReference>
<feature type="domain" description="RecBCD enzyme subunit RecD N-terminal" evidence="13">
    <location>
        <begin position="20"/>
        <end position="118"/>
    </location>
</feature>
<keyword evidence="2 11" id="KW-0547">Nucleotide-binding</keyword>
<keyword evidence="5 11" id="KW-0347">Helicase</keyword>